<evidence type="ECO:0000313" key="4">
    <source>
        <dbReference type="Proteomes" id="UP000267027"/>
    </source>
</evidence>
<feature type="domain" description="Nucleoside diphosphate kinase-like" evidence="2">
    <location>
        <begin position="1"/>
        <end position="40"/>
    </location>
</feature>
<proteinExistence type="inferred from homology"/>
<dbReference type="GO" id="GO:0006228">
    <property type="term" value="P:UTP biosynthetic process"/>
    <property type="evidence" value="ECO:0007669"/>
    <property type="project" value="InterPro"/>
</dbReference>
<dbReference type="PROSITE" id="PS51374">
    <property type="entry name" value="NDPK_LIKE"/>
    <property type="match status" value="1"/>
</dbReference>
<gene>
    <name evidence="3" type="ORF">ACOC_LOCUS5213</name>
</gene>
<dbReference type="WBParaSite" id="ACOC_0000521201-mRNA-1">
    <property type="protein sequence ID" value="ACOC_0000521201-mRNA-1"/>
    <property type="gene ID" value="ACOC_0000521201"/>
</dbReference>
<name>A0A0R3PKQ6_ANGCS</name>
<dbReference type="GO" id="GO:0006183">
    <property type="term" value="P:GTP biosynthetic process"/>
    <property type="evidence" value="ECO:0007669"/>
    <property type="project" value="InterPro"/>
</dbReference>
<dbReference type="InterPro" id="IPR001564">
    <property type="entry name" value="Nucleoside_diP_kinase"/>
</dbReference>
<evidence type="ECO:0000313" key="3">
    <source>
        <dbReference type="EMBL" id="VDM56798.1"/>
    </source>
</evidence>
<dbReference type="OrthoDB" id="2162449at2759"/>
<reference evidence="3 4" key="2">
    <citation type="submission" date="2018-11" db="EMBL/GenBank/DDBJ databases">
        <authorList>
            <consortium name="Pathogen Informatics"/>
        </authorList>
    </citation>
    <scope>NUCLEOTIDE SEQUENCE [LARGE SCALE GENOMIC DNA]</scope>
    <source>
        <strain evidence="3 4">Costa Rica</strain>
    </source>
</reference>
<dbReference type="Proteomes" id="UP000267027">
    <property type="component" value="Unassembled WGS sequence"/>
</dbReference>
<keyword evidence="4" id="KW-1185">Reference proteome</keyword>
<evidence type="ECO:0000313" key="5">
    <source>
        <dbReference type="WBParaSite" id="ACOC_0000521201-mRNA-1"/>
    </source>
</evidence>
<accession>A0A0R3PKQ6</accession>
<dbReference type="GO" id="GO:0004550">
    <property type="term" value="F:nucleoside diphosphate kinase activity"/>
    <property type="evidence" value="ECO:0007669"/>
    <property type="project" value="InterPro"/>
</dbReference>
<reference evidence="5" key="1">
    <citation type="submission" date="2017-02" db="UniProtKB">
        <authorList>
            <consortium name="WormBaseParasite"/>
        </authorList>
    </citation>
    <scope>IDENTIFICATION</scope>
</reference>
<comment type="similarity">
    <text evidence="1">Belongs to the NDK family.</text>
</comment>
<dbReference type="InterPro" id="IPR036850">
    <property type="entry name" value="NDK-like_dom_sf"/>
</dbReference>
<dbReference type="EMBL" id="UYYA01003856">
    <property type="protein sequence ID" value="VDM56798.1"/>
    <property type="molecule type" value="Genomic_DNA"/>
</dbReference>
<dbReference type="GO" id="GO:0006241">
    <property type="term" value="P:CTP biosynthetic process"/>
    <property type="evidence" value="ECO:0007669"/>
    <property type="project" value="InterPro"/>
</dbReference>
<dbReference type="AlphaFoldDB" id="A0A0R3PKQ6"/>
<comment type="caution">
    <text evidence="1">Lacks conserved residue(s) required for the propagation of feature annotation.</text>
</comment>
<dbReference type="STRING" id="334426.A0A0R3PKQ6"/>
<dbReference type="Pfam" id="PF00334">
    <property type="entry name" value="NDK"/>
    <property type="match status" value="1"/>
</dbReference>
<evidence type="ECO:0000256" key="1">
    <source>
        <dbReference type="PROSITE-ProRule" id="PRU00706"/>
    </source>
</evidence>
<organism evidence="5">
    <name type="scientific">Angiostrongylus costaricensis</name>
    <name type="common">Nematode worm</name>
    <dbReference type="NCBI Taxonomy" id="334426"/>
    <lineage>
        <taxon>Eukaryota</taxon>
        <taxon>Metazoa</taxon>
        <taxon>Ecdysozoa</taxon>
        <taxon>Nematoda</taxon>
        <taxon>Chromadorea</taxon>
        <taxon>Rhabditida</taxon>
        <taxon>Rhabditina</taxon>
        <taxon>Rhabditomorpha</taxon>
        <taxon>Strongyloidea</taxon>
        <taxon>Metastrongylidae</taxon>
        <taxon>Angiostrongylus</taxon>
    </lineage>
</organism>
<dbReference type="PRINTS" id="PR01243">
    <property type="entry name" value="NUCDPKINASE"/>
</dbReference>
<evidence type="ECO:0000259" key="2">
    <source>
        <dbReference type="Pfam" id="PF00334"/>
    </source>
</evidence>
<sequence length="78" mass="8663">MFGATNPLVSAPGTIRGDFCIQTHRNIFYGSDSVGKERLHIGLRPGKEMSISLQNAAILVAKILYGSRRTFMYRMGML</sequence>
<dbReference type="SUPFAM" id="SSF54919">
    <property type="entry name" value="Nucleoside diphosphate kinase, NDK"/>
    <property type="match status" value="1"/>
</dbReference>
<protein>
    <submittedName>
        <fullName evidence="5">NDK domain-containing protein</fullName>
    </submittedName>
</protein>
<dbReference type="InterPro" id="IPR034907">
    <property type="entry name" value="NDK-like_dom"/>
</dbReference>
<dbReference type="Gene3D" id="3.30.70.141">
    <property type="entry name" value="Nucleoside diphosphate kinase-like domain"/>
    <property type="match status" value="1"/>
</dbReference>